<feature type="transmembrane region" description="Helical" evidence="1">
    <location>
        <begin position="87"/>
        <end position="115"/>
    </location>
</feature>
<organism evidence="2 3">
    <name type="scientific">Pedobacter terrae</name>
    <dbReference type="NCBI Taxonomy" id="405671"/>
    <lineage>
        <taxon>Bacteria</taxon>
        <taxon>Pseudomonadati</taxon>
        <taxon>Bacteroidota</taxon>
        <taxon>Sphingobacteriia</taxon>
        <taxon>Sphingobacteriales</taxon>
        <taxon>Sphingobacteriaceae</taxon>
        <taxon>Pedobacter</taxon>
    </lineage>
</organism>
<dbReference type="AlphaFoldDB" id="A0A1G7RPZ0"/>
<feature type="transmembrane region" description="Helical" evidence="1">
    <location>
        <begin position="46"/>
        <end position="66"/>
    </location>
</feature>
<gene>
    <name evidence="2" type="ORF">SAMN05421827_103315</name>
</gene>
<evidence type="ECO:0000313" key="2">
    <source>
        <dbReference type="EMBL" id="SDG12723.1"/>
    </source>
</evidence>
<sequence length="386" mass="45018">MLKLTDNIIMKYFQPVLLFAGTWIFVIFLLSLRLSNLLESSVNDAITFFLMVFACFTAGYLVGFLTKKKIKIDVSVVDLSLKLKNRYFLFIKIWVFLTIIEIIVSGGVPVLWLLLKNGKTYFDFGIQSVHGLLNALGMMLCVLSFYLFKKYKDKKYLYYMLFLIFWYVIVISRQVIIVMLMEITFIFFIMAKNKLSLIKTVAIYGFIVIFLFGIVGDMRSGADAFYELAQPSDNWPNWLPSGFLWVYVYLTTPINNLIFNFQFEVRELSYLFPNTLSLLLPSFIRDIVFGQQDTVSGNLVTPAFNVSSAFMSSYMDMGKYGLAIFAFVIGLISNLTWWATGSKRFFFRAITFQCIILSIFYNHFFYLPVAFQYVWFILFFMNYKKI</sequence>
<feature type="transmembrane region" description="Helical" evidence="1">
    <location>
        <begin position="359"/>
        <end position="381"/>
    </location>
</feature>
<name>A0A1G7RPZ0_9SPHI</name>
<accession>A0A1G7RPZ0</accession>
<reference evidence="3" key="1">
    <citation type="submission" date="2016-10" db="EMBL/GenBank/DDBJ databases">
        <authorList>
            <person name="Varghese N."/>
            <person name="Submissions S."/>
        </authorList>
    </citation>
    <scope>NUCLEOTIDE SEQUENCE [LARGE SCALE GENOMIC DNA]</scope>
    <source>
        <strain evidence="3">DSM 17933</strain>
    </source>
</reference>
<evidence type="ECO:0000313" key="3">
    <source>
        <dbReference type="Proteomes" id="UP000199643"/>
    </source>
</evidence>
<keyword evidence="1" id="KW-0472">Membrane</keyword>
<keyword evidence="1" id="KW-0812">Transmembrane</keyword>
<feature type="transmembrane region" description="Helical" evidence="1">
    <location>
        <begin position="196"/>
        <end position="215"/>
    </location>
</feature>
<proteinExistence type="predicted"/>
<dbReference type="EMBL" id="FNCH01000003">
    <property type="protein sequence ID" value="SDG12723.1"/>
    <property type="molecule type" value="Genomic_DNA"/>
</dbReference>
<dbReference type="OrthoDB" id="6870757at2"/>
<dbReference type="RefSeq" id="WP_090497966.1">
    <property type="nucleotide sequence ID" value="NZ_FNCH01000003.1"/>
</dbReference>
<dbReference type="NCBIfam" id="TIGR04370">
    <property type="entry name" value="glyco_rpt_poly"/>
    <property type="match status" value="1"/>
</dbReference>
<dbReference type="Proteomes" id="UP000199643">
    <property type="component" value="Unassembled WGS sequence"/>
</dbReference>
<feature type="transmembrane region" description="Helical" evidence="1">
    <location>
        <begin position="127"/>
        <end position="148"/>
    </location>
</feature>
<feature type="transmembrane region" description="Helical" evidence="1">
    <location>
        <begin position="12"/>
        <end position="34"/>
    </location>
</feature>
<evidence type="ECO:0000256" key="1">
    <source>
        <dbReference type="SAM" id="Phobius"/>
    </source>
</evidence>
<dbReference type="STRING" id="405671.SAMN05421827_103315"/>
<feature type="transmembrane region" description="Helical" evidence="1">
    <location>
        <begin position="320"/>
        <end position="339"/>
    </location>
</feature>
<protein>
    <submittedName>
        <fullName evidence="2">Oligosaccharide repeat unit polymerase</fullName>
    </submittedName>
</protein>
<keyword evidence="3" id="KW-1185">Reference proteome</keyword>
<feature type="transmembrane region" description="Helical" evidence="1">
    <location>
        <begin position="160"/>
        <end position="190"/>
    </location>
</feature>
<keyword evidence="1" id="KW-1133">Transmembrane helix</keyword>